<sequence length="227" mass="26781">MENSLTQFLEVNPEEQEYLKSSYKLTDDELTFPKATINEKLTALQKYATEFIVEVILRHEKEYYDLIEKNIGREYLKSQLCSTNNIIITAICELTMKFYNKLYHDYQNKIKNGLTQMIDNMNKYTDYGPHVLLDKLFRVTIDVHIEIQREHLIINNEYNYDIYEKSINTEIYLVLVPYNLLNALSLSATDDTGDFIIVPNDHKVFNIKIDKNVEDITIDKNMKNITI</sequence>
<accession>A0ABM7NS45</accession>
<dbReference type="Proteomes" id="UP001321479">
    <property type="component" value="Segment"/>
</dbReference>
<reference evidence="1 2" key="1">
    <citation type="submission" date="2021-02" db="EMBL/GenBank/DDBJ databases">
        <title>Cotonvirus japonicus, which uses Golgi apparatus of host cells for its virion factory, phylogenetically links tailed tupanvirus and icosahedral mimivirus.</title>
        <authorList>
            <person name="Takahashi H."/>
            <person name="Fukaya S."/>
            <person name="Song C."/>
            <person name="Murata K."/>
            <person name="Takemura M."/>
        </authorList>
    </citation>
    <scope>NUCLEOTIDE SEQUENCE [LARGE SCALE GENOMIC DNA]</scope>
</reference>
<name>A0ABM7NS45_9VIRU</name>
<evidence type="ECO:0000313" key="2">
    <source>
        <dbReference type="Proteomes" id="UP001321479"/>
    </source>
</evidence>
<keyword evidence="2" id="KW-1185">Reference proteome</keyword>
<evidence type="ECO:0000313" key="1">
    <source>
        <dbReference type="EMBL" id="BCS82917.1"/>
    </source>
</evidence>
<dbReference type="RefSeq" id="YP_010841525.1">
    <property type="nucleotide sequence ID" value="NC_079139.1"/>
</dbReference>
<organism evidence="1 2">
    <name type="scientific">Cotonvirus japonicus</name>
    <dbReference type="NCBI Taxonomy" id="2811091"/>
    <lineage>
        <taxon>Viruses</taxon>
        <taxon>Varidnaviria</taxon>
        <taxon>Bamfordvirae</taxon>
        <taxon>Nucleocytoviricota</taxon>
        <taxon>Megaviricetes</taxon>
        <taxon>Imitervirales</taxon>
        <taxon>Mimiviridae</taxon>
        <taxon>Megamimivirinae</taxon>
        <taxon>Cotonvirus</taxon>
        <taxon>Cotonvirus japonicum</taxon>
    </lineage>
</organism>
<protein>
    <submittedName>
        <fullName evidence="1">Uncharacterized protein</fullName>
    </submittedName>
</protein>
<dbReference type="EMBL" id="AP024483">
    <property type="protein sequence ID" value="BCS82917.1"/>
    <property type="molecule type" value="Genomic_DNA"/>
</dbReference>
<dbReference type="GeneID" id="80558122"/>
<proteinExistence type="predicted"/>